<dbReference type="Gene3D" id="3.30.70.2450">
    <property type="match status" value="1"/>
</dbReference>
<dbReference type="GO" id="GO:0016709">
    <property type="term" value="F:oxidoreductase activity, acting on paired donors, with incorporation or reduction of molecular oxygen, NAD(P)H as one donor, and incorporation of one atom of oxygen"/>
    <property type="evidence" value="ECO:0007669"/>
    <property type="project" value="UniProtKB-ARBA"/>
</dbReference>
<evidence type="ECO:0000256" key="3">
    <source>
        <dbReference type="ARBA" id="ARBA00022827"/>
    </source>
</evidence>
<gene>
    <name evidence="5" type="ORF">GLW04_16925</name>
</gene>
<evidence type="ECO:0000256" key="2">
    <source>
        <dbReference type="ARBA" id="ARBA00022630"/>
    </source>
</evidence>
<dbReference type="PRINTS" id="PR00420">
    <property type="entry name" value="RNGMNOXGNASE"/>
</dbReference>
<keyword evidence="3" id="KW-0274">FAD</keyword>
<dbReference type="GO" id="GO:0071949">
    <property type="term" value="F:FAD binding"/>
    <property type="evidence" value="ECO:0007669"/>
    <property type="project" value="InterPro"/>
</dbReference>
<dbReference type="Pfam" id="PF01494">
    <property type="entry name" value="FAD_binding_3"/>
    <property type="match status" value="1"/>
</dbReference>
<dbReference type="SUPFAM" id="SSF51905">
    <property type="entry name" value="FAD/NAD(P)-binding domain"/>
    <property type="match status" value="1"/>
</dbReference>
<dbReference type="InterPro" id="IPR036188">
    <property type="entry name" value="FAD/NAD-bd_sf"/>
</dbReference>
<accession>A0A845DVR7</accession>
<dbReference type="PANTHER" id="PTHR43004">
    <property type="entry name" value="TRK SYSTEM POTASSIUM UPTAKE PROTEIN"/>
    <property type="match status" value="1"/>
</dbReference>
<evidence type="ECO:0000313" key="5">
    <source>
        <dbReference type="EMBL" id="MYL21590.1"/>
    </source>
</evidence>
<name>A0A845DVR7_9BACI</name>
<evidence type="ECO:0000256" key="1">
    <source>
        <dbReference type="ARBA" id="ARBA00001974"/>
    </source>
</evidence>
<dbReference type="RefSeq" id="WP_160839419.1">
    <property type="nucleotide sequence ID" value="NZ_WMET01000005.1"/>
</dbReference>
<comment type="cofactor">
    <cofactor evidence="1">
        <name>FAD</name>
        <dbReference type="ChEBI" id="CHEBI:57692"/>
    </cofactor>
</comment>
<reference evidence="5 6" key="1">
    <citation type="submission" date="2019-11" db="EMBL/GenBank/DDBJ databases">
        <title>Genome sequences of 17 halophilic strains isolated from different environments.</title>
        <authorList>
            <person name="Furrow R.E."/>
        </authorList>
    </citation>
    <scope>NUCLEOTIDE SEQUENCE [LARGE SCALE GENOMIC DNA]</scope>
    <source>
        <strain evidence="5 6">22511_23_Filter</strain>
    </source>
</reference>
<proteinExistence type="predicted"/>
<sequence length="539" mass="60841">MSSIIETEVLIIGAGPTGLMAANELKKRDVDFVCLEKREAPSDLSKALGIQARTMEMFELLGVHKEFLEKGYPGPGAKLHLGGENASVVELYHIESRYPYLLILPQSETEQILEDHLASLGGTVDRGHDVMDVQQDAGGVYVKASYNGEVKEYKADYLIAADGAHSKVRDALHIDFEGEDEGYTFFLGDVDVPGLEEIFIHMHLNDRGAVAFFPYKDGSYRVVGFDRAKQGLPHKDELTMEELQESVNTVLKYSYRLENPTWLSYFGTAHRQVPDYREKRVFFVGDAAHIHNPFGGQGMNLGLQDASNLGWKLASVLKGFAQDSFLDSYQDERFPIGEDVLKETSRMLKVVNLEGTQGKVRNWAGKAALTQDWVQRKIANHLSNIYNEYEKVKRNKELKDSSLSRKALQAGRRVPDHLLFFDGAKDERLYPFICEYGFVCLIYIDAQHPDVIDYAYTFAGKVNEQYPGLLKIFLVAKGGTVHTDGDDLPIIYDVHRHMERKLGMKKGSALMIRPDGHVAFHDTSLDEEKTLRKLHQLFQ</sequence>
<dbReference type="InterPro" id="IPR002938">
    <property type="entry name" value="FAD-bd"/>
</dbReference>
<dbReference type="EMBL" id="WMET01000005">
    <property type="protein sequence ID" value="MYL21590.1"/>
    <property type="molecule type" value="Genomic_DNA"/>
</dbReference>
<dbReference type="Proteomes" id="UP000460949">
    <property type="component" value="Unassembled WGS sequence"/>
</dbReference>
<dbReference type="PANTHER" id="PTHR43004:SF19">
    <property type="entry name" value="BINDING MONOOXYGENASE, PUTATIVE (JCVI)-RELATED"/>
    <property type="match status" value="1"/>
</dbReference>
<keyword evidence="2" id="KW-0285">Flavoprotein</keyword>
<comment type="caution">
    <text evidence="5">The sequence shown here is derived from an EMBL/GenBank/DDBJ whole genome shotgun (WGS) entry which is preliminary data.</text>
</comment>
<organism evidence="5 6">
    <name type="scientific">Halobacillus litoralis</name>
    <dbReference type="NCBI Taxonomy" id="45668"/>
    <lineage>
        <taxon>Bacteria</taxon>
        <taxon>Bacillati</taxon>
        <taxon>Bacillota</taxon>
        <taxon>Bacilli</taxon>
        <taxon>Bacillales</taxon>
        <taxon>Bacillaceae</taxon>
        <taxon>Halobacillus</taxon>
    </lineage>
</organism>
<dbReference type="Gene3D" id="3.50.50.60">
    <property type="entry name" value="FAD/NAD(P)-binding domain"/>
    <property type="match status" value="2"/>
</dbReference>
<evidence type="ECO:0000313" key="6">
    <source>
        <dbReference type="Proteomes" id="UP000460949"/>
    </source>
</evidence>
<feature type="domain" description="FAD-binding" evidence="4">
    <location>
        <begin position="6"/>
        <end position="343"/>
    </location>
</feature>
<dbReference type="InterPro" id="IPR050641">
    <property type="entry name" value="RIFMO-like"/>
</dbReference>
<evidence type="ECO:0000259" key="4">
    <source>
        <dbReference type="Pfam" id="PF01494"/>
    </source>
</evidence>
<dbReference type="AlphaFoldDB" id="A0A845DVR7"/>
<protein>
    <submittedName>
        <fullName evidence="5">NAD(P)-binding protein</fullName>
    </submittedName>
</protein>
<dbReference type="Gene3D" id="3.40.30.120">
    <property type="match status" value="1"/>
</dbReference>